<gene>
    <name evidence="2" type="ORF">PM085_15645</name>
</gene>
<dbReference type="RefSeq" id="WP_271970450.1">
    <property type="nucleotide sequence ID" value="NZ_JAQLUK010000027.1"/>
</dbReference>
<evidence type="ECO:0000313" key="2">
    <source>
        <dbReference type="EMBL" id="MDB2293690.1"/>
    </source>
</evidence>
<feature type="compositionally biased region" description="Low complexity" evidence="1">
    <location>
        <begin position="20"/>
        <end position="31"/>
    </location>
</feature>
<name>A0ABT4Z6A0_HALEZ</name>
<evidence type="ECO:0000256" key="1">
    <source>
        <dbReference type="SAM" id="MobiDB-lite"/>
    </source>
</evidence>
<accession>A0ABT4Z6A0</accession>
<feature type="compositionally biased region" description="Basic and acidic residues" evidence="1">
    <location>
        <begin position="32"/>
        <end position="47"/>
    </location>
</feature>
<dbReference type="EMBL" id="JAQLUK010000027">
    <property type="protein sequence ID" value="MDB2293690.1"/>
    <property type="molecule type" value="Genomic_DNA"/>
</dbReference>
<feature type="region of interest" description="Disordered" evidence="1">
    <location>
        <begin position="1"/>
        <end position="47"/>
    </location>
</feature>
<protein>
    <submittedName>
        <fullName evidence="2">Uncharacterized protein</fullName>
    </submittedName>
</protein>
<organism evidence="2 3">
    <name type="scientific">Halorubrum ezzemoulense</name>
    <name type="common">Halorubrum chaoviator</name>
    <dbReference type="NCBI Taxonomy" id="337243"/>
    <lineage>
        <taxon>Archaea</taxon>
        <taxon>Methanobacteriati</taxon>
        <taxon>Methanobacteriota</taxon>
        <taxon>Stenosarchaea group</taxon>
        <taxon>Halobacteria</taxon>
        <taxon>Halobacteriales</taxon>
        <taxon>Haloferacaceae</taxon>
        <taxon>Halorubrum</taxon>
    </lineage>
</organism>
<proteinExistence type="predicted"/>
<comment type="caution">
    <text evidence="2">The sequence shown here is derived from an EMBL/GenBank/DDBJ whole genome shotgun (WGS) entry which is preliminary data.</text>
</comment>
<dbReference type="Proteomes" id="UP001210528">
    <property type="component" value="Unassembled WGS sequence"/>
</dbReference>
<evidence type="ECO:0000313" key="3">
    <source>
        <dbReference type="Proteomes" id="UP001210528"/>
    </source>
</evidence>
<keyword evidence="3" id="KW-1185">Reference proteome</keyword>
<sequence length="47" mass="5144">MNDTDIYADAYRAPDPPPTTAADTGLTPATPRVERVKTTLRNRGERA</sequence>
<reference evidence="2 3" key="1">
    <citation type="submission" date="2023-01" db="EMBL/GenBank/DDBJ databases">
        <title>Halorubrum ezzemoulense from Santa Pola, Spain.</title>
        <authorList>
            <person name="Feng Y."/>
            <person name="Louyakis A.S."/>
            <person name="Gogarten J.P."/>
        </authorList>
    </citation>
    <scope>NUCLEOTIDE SEQUENCE [LARGE SCALE GENOMIC DNA]</scope>
    <source>
        <strain evidence="2 3">AMM015</strain>
    </source>
</reference>